<evidence type="ECO:0000256" key="2">
    <source>
        <dbReference type="SAM" id="SignalP"/>
    </source>
</evidence>
<dbReference type="Gene3D" id="3.40.50.1980">
    <property type="entry name" value="Nitrogenase molybdenum iron protein domain"/>
    <property type="match status" value="2"/>
</dbReference>
<dbReference type="InterPro" id="IPR054828">
    <property type="entry name" value="Vit_B12_bind_prot"/>
</dbReference>
<dbReference type="STRING" id="551987.SAMN05192549_12413"/>
<dbReference type="NCBIfam" id="NF038402">
    <property type="entry name" value="TroA_like"/>
    <property type="match status" value="1"/>
</dbReference>
<protein>
    <submittedName>
        <fullName evidence="4">Iron complex transport system substrate-binding protein</fullName>
    </submittedName>
</protein>
<dbReference type="PANTHER" id="PTHR30535">
    <property type="entry name" value="VITAMIN B12-BINDING PROTEIN"/>
    <property type="match status" value="1"/>
</dbReference>
<dbReference type="EMBL" id="FRCX01000024">
    <property type="protein sequence ID" value="SHN44672.1"/>
    <property type="molecule type" value="Genomic_DNA"/>
</dbReference>
<feature type="chain" id="PRO_5012771324" evidence="2">
    <location>
        <begin position="23"/>
        <end position="294"/>
    </location>
</feature>
<dbReference type="InterPro" id="IPR002491">
    <property type="entry name" value="ABC_transptr_periplasmic_BD"/>
</dbReference>
<dbReference type="SUPFAM" id="SSF53807">
    <property type="entry name" value="Helical backbone' metal receptor"/>
    <property type="match status" value="1"/>
</dbReference>
<dbReference type="Proteomes" id="UP000184339">
    <property type="component" value="Unassembled WGS sequence"/>
</dbReference>
<dbReference type="InterPro" id="IPR050902">
    <property type="entry name" value="ABC_Transporter_SBP"/>
</dbReference>
<evidence type="ECO:0000259" key="3">
    <source>
        <dbReference type="PROSITE" id="PS50983"/>
    </source>
</evidence>
<reference evidence="5" key="1">
    <citation type="submission" date="2016-11" db="EMBL/GenBank/DDBJ databases">
        <authorList>
            <person name="Varghese N."/>
            <person name="Submissions S."/>
        </authorList>
    </citation>
    <scope>NUCLEOTIDE SEQUENCE [LARGE SCALE GENOMIC DNA]</scope>
    <source>
        <strain evidence="5">Sac-22</strain>
    </source>
</reference>
<sequence length="294" mass="31946">MKKLIFATALLAAATASASASAAPISVRDDDGNVVTLQKPAQRVIAMAPHVTELLFAAGAGEKIVGAVTYSDYPEAAKKIPHVGDNRLIDMERVAAMRPDLIVIWMHGGFERQIEGLRKLGIPLFHSEPAKLDGIADNVVRLGQLMGTETVANATAADIRAQFAAMAKQYANRPPVRLFYQVWDKPLYTLNGKSIVSDSIRLCGGVNIFADLKVTAPVVSIEGVLQENPEAIFGTSEKDYGSVDLWKPYPNMLAVKNNNLFRLQGDLLNRAGPRMVAGTKALCEKIEEARQHRK</sequence>
<dbReference type="CDD" id="cd01144">
    <property type="entry name" value="BtuF"/>
    <property type="match status" value="1"/>
</dbReference>
<dbReference type="AlphaFoldDB" id="A0A1M7RES0"/>
<gene>
    <name evidence="4" type="ORF">SAMN05192549_12413</name>
</gene>
<dbReference type="RefSeq" id="WP_072790834.1">
    <property type="nucleotide sequence ID" value="NZ_FRCX01000024.1"/>
</dbReference>
<dbReference type="Pfam" id="PF01497">
    <property type="entry name" value="Peripla_BP_2"/>
    <property type="match status" value="1"/>
</dbReference>
<feature type="domain" description="Fe/B12 periplasmic-binding" evidence="3">
    <location>
        <begin position="43"/>
        <end position="290"/>
    </location>
</feature>
<proteinExistence type="predicted"/>
<evidence type="ECO:0000313" key="4">
    <source>
        <dbReference type="EMBL" id="SHN44672.1"/>
    </source>
</evidence>
<evidence type="ECO:0000313" key="5">
    <source>
        <dbReference type="Proteomes" id="UP000184339"/>
    </source>
</evidence>
<dbReference type="OrthoDB" id="6495095at2"/>
<evidence type="ECO:0000256" key="1">
    <source>
        <dbReference type="ARBA" id="ARBA00022729"/>
    </source>
</evidence>
<dbReference type="PROSITE" id="PS50983">
    <property type="entry name" value="FE_B12_PBP"/>
    <property type="match status" value="1"/>
</dbReference>
<dbReference type="PANTHER" id="PTHR30535:SF34">
    <property type="entry name" value="MOLYBDATE-BINDING PROTEIN MOLA"/>
    <property type="match status" value="1"/>
</dbReference>
<name>A0A1M7RES0_9BURK</name>
<keyword evidence="1 2" id="KW-0732">Signal</keyword>
<feature type="signal peptide" evidence="2">
    <location>
        <begin position="1"/>
        <end position="22"/>
    </location>
</feature>
<keyword evidence="5" id="KW-1185">Reference proteome</keyword>
<accession>A0A1M7RES0</accession>
<organism evidence="4 5">
    <name type="scientific">Duganella sacchari</name>
    <dbReference type="NCBI Taxonomy" id="551987"/>
    <lineage>
        <taxon>Bacteria</taxon>
        <taxon>Pseudomonadati</taxon>
        <taxon>Pseudomonadota</taxon>
        <taxon>Betaproteobacteria</taxon>
        <taxon>Burkholderiales</taxon>
        <taxon>Oxalobacteraceae</taxon>
        <taxon>Telluria group</taxon>
        <taxon>Duganella</taxon>
    </lineage>
</organism>